<dbReference type="EMBL" id="VFPU01000001">
    <property type="protein sequence ID" value="TQM96446.1"/>
    <property type="molecule type" value="Genomic_DNA"/>
</dbReference>
<organism evidence="7 8">
    <name type="scientific">Ornithinimicrobium humiphilum</name>
    <dbReference type="NCBI Taxonomy" id="125288"/>
    <lineage>
        <taxon>Bacteria</taxon>
        <taxon>Bacillati</taxon>
        <taxon>Actinomycetota</taxon>
        <taxon>Actinomycetes</taxon>
        <taxon>Micrococcales</taxon>
        <taxon>Ornithinimicrobiaceae</taxon>
        <taxon>Ornithinimicrobium</taxon>
    </lineage>
</organism>
<evidence type="ECO:0000256" key="3">
    <source>
        <dbReference type="ARBA" id="ARBA00022692"/>
    </source>
</evidence>
<keyword evidence="3" id="KW-0812">Transmembrane</keyword>
<evidence type="ECO:0000256" key="5">
    <source>
        <dbReference type="ARBA" id="ARBA00023136"/>
    </source>
</evidence>
<dbReference type="InterPro" id="IPR016795">
    <property type="entry name" value="UCP021697"/>
</dbReference>
<keyword evidence="2" id="KW-1003">Cell membrane</keyword>
<dbReference type="InterPro" id="IPR010432">
    <property type="entry name" value="RDD"/>
</dbReference>
<dbReference type="GO" id="GO:0005886">
    <property type="term" value="C:plasma membrane"/>
    <property type="evidence" value="ECO:0007669"/>
    <property type="project" value="UniProtKB-SubCell"/>
</dbReference>
<keyword evidence="4" id="KW-1133">Transmembrane helix</keyword>
<dbReference type="PANTHER" id="PTHR36115:SF6">
    <property type="entry name" value="PROLINE-RICH ANTIGEN HOMOLOG"/>
    <property type="match status" value="1"/>
</dbReference>
<feature type="domain" description="RDD" evidence="6">
    <location>
        <begin position="21"/>
        <end position="134"/>
    </location>
</feature>
<name>A0A543KN02_9MICO</name>
<protein>
    <submittedName>
        <fullName evidence="7">RDD family protein</fullName>
    </submittedName>
</protein>
<reference evidence="7 8" key="1">
    <citation type="submission" date="2019-06" db="EMBL/GenBank/DDBJ databases">
        <title>Sequencing the genomes of 1000 actinobacteria strains.</title>
        <authorList>
            <person name="Klenk H.-P."/>
        </authorList>
    </citation>
    <scope>NUCLEOTIDE SEQUENCE [LARGE SCALE GENOMIC DNA]</scope>
    <source>
        <strain evidence="7 8">DSM 12362</strain>
    </source>
</reference>
<accession>A0A543KN02</accession>
<dbReference type="PIRSF" id="PIRSF021697">
    <property type="entry name" value="UCP021697"/>
    <property type="match status" value="1"/>
</dbReference>
<gene>
    <name evidence="7" type="ORF">FB476_1314</name>
</gene>
<dbReference type="InterPro" id="IPR051791">
    <property type="entry name" value="Pra-immunoreactive"/>
</dbReference>
<evidence type="ECO:0000313" key="8">
    <source>
        <dbReference type="Proteomes" id="UP000315133"/>
    </source>
</evidence>
<proteinExistence type="predicted"/>
<comment type="subcellular location">
    <subcellularLocation>
        <location evidence="1">Cell membrane</location>
        <topology evidence="1">Multi-pass membrane protein</topology>
    </subcellularLocation>
</comment>
<dbReference type="AlphaFoldDB" id="A0A543KN02"/>
<evidence type="ECO:0000256" key="2">
    <source>
        <dbReference type="ARBA" id="ARBA00022475"/>
    </source>
</evidence>
<sequence>MSEPSYQGQSLGLPPSGSGSVAGLLRRAAALLVDWFLCQLIAVGLLGMQWGEVQGTEAFLPLGLLFVENVLLVSTLGTTVGHRLLGLRVVSVDSLHQPVPPAPLRSVARAALLCLFVPALVMDAEGRGWHDKAARSVVIRTR</sequence>
<keyword evidence="8" id="KW-1185">Reference proteome</keyword>
<evidence type="ECO:0000313" key="7">
    <source>
        <dbReference type="EMBL" id="TQM96446.1"/>
    </source>
</evidence>
<dbReference type="Pfam" id="PF06271">
    <property type="entry name" value="RDD"/>
    <property type="match status" value="1"/>
</dbReference>
<evidence type="ECO:0000256" key="1">
    <source>
        <dbReference type="ARBA" id="ARBA00004651"/>
    </source>
</evidence>
<comment type="caution">
    <text evidence="7">The sequence shown here is derived from an EMBL/GenBank/DDBJ whole genome shotgun (WGS) entry which is preliminary data.</text>
</comment>
<evidence type="ECO:0000259" key="6">
    <source>
        <dbReference type="Pfam" id="PF06271"/>
    </source>
</evidence>
<dbReference type="RefSeq" id="WP_238329583.1">
    <property type="nucleotide sequence ID" value="NZ_BAAAIL010000003.1"/>
</dbReference>
<dbReference type="PANTHER" id="PTHR36115">
    <property type="entry name" value="PROLINE-RICH ANTIGEN HOMOLOG-RELATED"/>
    <property type="match status" value="1"/>
</dbReference>
<evidence type="ECO:0000256" key="4">
    <source>
        <dbReference type="ARBA" id="ARBA00022989"/>
    </source>
</evidence>
<dbReference type="Proteomes" id="UP000315133">
    <property type="component" value="Unassembled WGS sequence"/>
</dbReference>
<keyword evidence="5" id="KW-0472">Membrane</keyword>